<feature type="domain" description="EamA" evidence="8">
    <location>
        <begin position="169"/>
        <end position="302"/>
    </location>
</feature>
<dbReference type="RefSeq" id="WP_331213003.1">
    <property type="nucleotide sequence ID" value="NZ_JAZGQK010000003.1"/>
</dbReference>
<accession>A0ABU7RN02</accession>
<evidence type="ECO:0000256" key="1">
    <source>
        <dbReference type="ARBA" id="ARBA00004651"/>
    </source>
</evidence>
<evidence type="ECO:0000313" key="9">
    <source>
        <dbReference type="EMBL" id="MEE6257895.1"/>
    </source>
</evidence>
<evidence type="ECO:0000256" key="7">
    <source>
        <dbReference type="SAM" id="Phobius"/>
    </source>
</evidence>
<evidence type="ECO:0000256" key="4">
    <source>
        <dbReference type="ARBA" id="ARBA00022692"/>
    </source>
</evidence>
<feature type="transmembrane region" description="Helical" evidence="7">
    <location>
        <begin position="83"/>
        <end position="103"/>
    </location>
</feature>
<feature type="transmembrane region" description="Helical" evidence="7">
    <location>
        <begin position="21"/>
        <end position="42"/>
    </location>
</feature>
<evidence type="ECO:0000259" key="8">
    <source>
        <dbReference type="Pfam" id="PF00892"/>
    </source>
</evidence>
<dbReference type="Proteomes" id="UP001332243">
    <property type="component" value="Unassembled WGS sequence"/>
</dbReference>
<gene>
    <name evidence="9" type="ORF">V1633_05225</name>
</gene>
<dbReference type="PANTHER" id="PTHR32322:SF18">
    <property type="entry name" value="S-ADENOSYLMETHIONINE_S-ADENOSYLHOMOCYSTEINE TRANSPORTER"/>
    <property type="match status" value="1"/>
</dbReference>
<feature type="transmembrane region" description="Helical" evidence="7">
    <location>
        <begin position="201"/>
        <end position="224"/>
    </location>
</feature>
<comment type="caution">
    <text evidence="9">The sequence shown here is derived from an EMBL/GenBank/DDBJ whole genome shotgun (WGS) entry which is preliminary data.</text>
</comment>
<dbReference type="InterPro" id="IPR050638">
    <property type="entry name" value="AA-Vitamin_Transporters"/>
</dbReference>
<feature type="transmembrane region" description="Helical" evidence="7">
    <location>
        <begin position="261"/>
        <end position="280"/>
    </location>
</feature>
<evidence type="ECO:0000256" key="5">
    <source>
        <dbReference type="ARBA" id="ARBA00022989"/>
    </source>
</evidence>
<feature type="transmembrane region" description="Helical" evidence="7">
    <location>
        <begin position="286"/>
        <end position="305"/>
    </location>
</feature>
<feature type="transmembrane region" description="Helical" evidence="7">
    <location>
        <begin position="140"/>
        <end position="159"/>
    </location>
</feature>
<feature type="transmembrane region" description="Helical" evidence="7">
    <location>
        <begin position="165"/>
        <end position="189"/>
    </location>
</feature>
<protein>
    <submittedName>
        <fullName evidence="9">DMT family transporter</fullName>
    </submittedName>
</protein>
<dbReference type="Pfam" id="PF00892">
    <property type="entry name" value="EamA"/>
    <property type="match status" value="2"/>
</dbReference>
<proteinExistence type="inferred from homology"/>
<name>A0ABU7RN02_9ACTN</name>
<keyword evidence="4 7" id="KW-0812">Transmembrane</keyword>
<keyword evidence="3" id="KW-1003">Cell membrane</keyword>
<dbReference type="EMBL" id="JAZGQK010000003">
    <property type="protein sequence ID" value="MEE6257895.1"/>
    <property type="molecule type" value="Genomic_DNA"/>
</dbReference>
<organism evidence="9 10">
    <name type="scientific">Plantactinospora sonchi</name>
    <dbReference type="NCBI Taxonomy" id="1544735"/>
    <lineage>
        <taxon>Bacteria</taxon>
        <taxon>Bacillati</taxon>
        <taxon>Actinomycetota</taxon>
        <taxon>Actinomycetes</taxon>
        <taxon>Micromonosporales</taxon>
        <taxon>Micromonosporaceae</taxon>
        <taxon>Plantactinospora</taxon>
    </lineage>
</organism>
<dbReference type="PANTHER" id="PTHR32322">
    <property type="entry name" value="INNER MEMBRANE TRANSPORTER"/>
    <property type="match status" value="1"/>
</dbReference>
<feature type="transmembrane region" description="Helical" evidence="7">
    <location>
        <begin position="230"/>
        <end position="249"/>
    </location>
</feature>
<keyword evidence="6 7" id="KW-0472">Membrane</keyword>
<keyword evidence="10" id="KW-1185">Reference proteome</keyword>
<sequence>MHTSPNPLVSPAGPRRRPGTGLALLVVSASLWGTGGLTGSLLSRDADLSPVAVAGYRLCVGGGLIVAFLLLTGRRLPQGRPAWSRIVVLGALAAVYQVCYFAAVALTSVSLATLVTIGAAPVLVLAGEAVAGRRPADRRAVGITAVALAGLALLIGLPSGGFGTLAVLSGAGLALVSAAGFAAITLVGARPVATLDDLAGTGLGFSAGGLLVALVAGSTVGLGFSPDPGTVGLLLALGIGPTAVAYLLYFRGLRTVRPGTAALLVLLEPLVGALLAAIVLDDRLGVGGLAGAALLLVAVVLAATAPAQPESTVVAAG</sequence>
<dbReference type="SUPFAM" id="SSF103481">
    <property type="entry name" value="Multidrug resistance efflux transporter EmrE"/>
    <property type="match status" value="2"/>
</dbReference>
<dbReference type="InterPro" id="IPR037185">
    <property type="entry name" value="EmrE-like"/>
</dbReference>
<evidence type="ECO:0000256" key="3">
    <source>
        <dbReference type="ARBA" id="ARBA00022475"/>
    </source>
</evidence>
<evidence type="ECO:0000256" key="6">
    <source>
        <dbReference type="ARBA" id="ARBA00023136"/>
    </source>
</evidence>
<feature type="domain" description="EamA" evidence="8">
    <location>
        <begin position="20"/>
        <end position="155"/>
    </location>
</feature>
<feature type="transmembrane region" description="Helical" evidence="7">
    <location>
        <begin position="109"/>
        <end position="128"/>
    </location>
</feature>
<dbReference type="InterPro" id="IPR000620">
    <property type="entry name" value="EamA_dom"/>
</dbReference>
<keyword evidence="5 7" id="KW-1133">Transmembrane helix</keyword>
<evidence type="ECO:0000313" key="10">
    <source>
        <dbReference type="Proteomes" id="UP001332243"/>
    </source>
</evidence>
<reference evidence="9 10" key="1">
    <citation type="submission" date="2024-01" db="EMBL/GenBank/DDBJ databases">
        <title>Genome insights into Plantactinospora sonchi sp. nov.</title>
        <authorList>
            <person name="Wang L."/>
        </authorList>
    </citation>
    <scope>NUCLEOTIDE SEQUENCE [LARGE SCALE GENOMIC DNA]</scope>
    <source>
        <strain evidence="9 10">NEAU-QY2</strain>
    </source>
</reference>
<feature type="transmembrane region" description="Helical" evidence="7">
    <location>
        <begin position="54"/>
        <end position="71"/>
    </location>
</feature>
<evidence type="ECO:0000256" key="2">
    <source>
        <dbReference type="ARBA" id="ARBA00007362"/>
    </source>
</evidence>
<comment type="similarity">
    <text evidence="2">Belongs to the EamA transporter family.</text>
</comment>
<comment type="subcellular location">
    <subcellularLocation>
        <location evidence="1">Cell membrane</location>
        <topology evidence="1">Multi-pass membrane protein</topology>
    </subcellularLocation>
</comment>